<evidence type="ECO:0000256" key="1">
    <source>
        <dbReference type="ARBA" id="ARBA00004651"/>
    </source>
</evidence>
<dbReference type="Proteomes" id="UP000178930">
    <property type="component" value="Unassembled WGS sequence"/>
</dbReference>
<dbReference type="PROSITE" id="PS50893">
    <property type="entry name" value="ABC_TRANSPORTER_2"/>
    <property type="match status" value="1"/>
</dbReference>
<comment type="subcellular location">
    <subcellularLocation>
        <location evidence="1">Cell membrane</location>
        <topology evidence="1">Multi-pass membrane protein</topology>
    </subcellularLocation>
</comment>
<keyword evidence="7 9" id="KW-1133">Transmembrane helix</keyword>
<dbReference type="SUPFAM" id="SSF52540">
    <property type="entry name" value="P-loop containing nucleoside triphosphate hydrolases"/>
    <property type="match status" value="1"/>
</dbReference>
<dbReference type="GO" id="GO:0015421">
    <property type="term" value="F:ABC-type oligopeptide transporter activity"/>
    <property type="evidence" value="ECO:0007669"/>
    <property type="project" value="TreeGrafter"/>
</dbReference>
<evidence type="ECO:0000256" key="3">
    <source>
        <dbReference type="ARBA" id="ARBA00022475"/>
    </source>
</evidence>
<proteinExistence type="predicted"/>
<evidence type="ECO:0000256" key="5">
    <source>
        <dbReference type="ARBA" id="ARBA00022741"/>
    </source>
</evidence>
<dbReference type="PANTHER" id="PTHR43394">
    <property type="entry name" value="ATP-DEPENDENT PERMEASE MDL1, MITOCHONDRIAL"/>
    <property type="match status" value="1"/>
</dbReference>
<dbReference type="AlphaFoldDB" id="A0A1G1XV79"/>
<gene>
    <name evidence="12" type="ORF">A2729_05280</name>
</gene>
<dbReference type="InterPro" id="IPR003593">
    <property type="entry name" value="AAA+_ATPase"/>
</dbReference>
<feature type="transmembrane region" description="Helical" evidence="9">
    <location>
        <begin position="161"/>
        <end position="181"/>
    </location>
</feature>
<keyword evidence="8 9" id="KW-0472">Membrane</keyword>
<dbReference type="PROSITE" id="PS00211">
    <property type="entry name" value="ABC_TRANSPORTER_1"/>
    <property type="match status" value="1"/>
</dbReference>
<reference evidence="12 13" key="1">
    <citation type="journal article" date="2016" name="Nat. Commun.">
        <title>Thousands of microbial genomes shed light on interconnected biogeochemical processes in an aquifer system.</title>
        <authorList>
            <person name="Anantharaman K."/>
            <person name="Brown C.T."/>
            <person name="Hug L.A."/>
            <person name="Sharon I."/>
            <person name="Castelle C.J."/>
            <person name="Probst A.J."/>
            <person name="Thomas B.C."/>
            <person name="Singh A."/>
            <person name="Wilkins M.J."/>
            <person name="Karaoz U."/>
            <person name="Brodie E.L."/>
            <person name="Williams K.H."/>
            <person name="Hubbard S.S."/>
            <person name="Banfield J.F."/>
        </authorList>
    </citation>
    <scope>NUCLEOTIDE SEQUENCE [LARGE SCALE GENOMIC DNA]</scope>
</reference>
<feature type="transmembrane region" description="Helical" evidence="9">
    <location>
        <begin position="133"/>
        <end position="155"/>
    </location>
</feature>
<evidence type="ECO:0000256" key="6">
    <source>
        <dbReference type="ARBA" id="ARBA00022840"/>
    </source>
</evidence>
<dbReference type="EMBL" id="MHIB01000028">
    <property type="protein sequence ID" value="OGY43864.1"/>
    <property type="molecule type" value="Genomic_DNA"/>
</dbReference>
<evidence type="ECO:0000259" key="11">
    <source>
        <dbReference type="PROSITE" id="PS50929"/>
    </source>
</evidence>
<accession>A0A1G1XV79</accession>
<dbReference type="InterPro" id="IPR003439">
    <property type="entry name" value="ABC_transporter-like_ATP-bd"/>
</dbReference>
<dbReference type="SMART" id="SM00382">
    <property type="entry name" value="AAA"/>
    <property type="match status" value="1"/>
</dbReference>
<dbReference type="CDD" id="cd07346">
    <property type="entry name" value="ABC_6TM_exporters"/>
    <property type="match status" value="1"/>
</dbReference>
<evidence type="ECO:0000256" key="2">
    <source>
        <dbReference type="ARBA" id="ARBA00022448"/>
    </source>
</evidence>
<name>A0A1G1XV79_9BACT</name>
<keyword evidence="5" id="KW-0547">Nucleotide-binding</keyword>
<dbReference type="FunFam" id="3.40.50.300:FF:000221">
    <property type="entry name" value="Multidrug ABC transporter ATP-binding protein"/>
    <property type="match status" value="1"/>
</dbReference>
<keyword evidence="3" id="KW-1003">Cell membrane</keyword>
<dbReference type="Gene3D" id="3.40.50.300">
    <property type="entry name" value="P-loop containing nucleotide triphosphate hydrolases"/>
    <property type="match status" value="1"/>
</dbReference>
<evidence type="ECO:0000256" key="8">
    <source>
        <dbReference type="ARBA" id="ARBA00023136"/>
    </source>
</evidence>
<keyword evidence="2" id="KW-0813">Transport</keyword>
<dbReference type="PROSITE" id="PS50929">
    <property type="entry name" value="ABC_TM1F"/>
    <property type="match status" value="1"/>
</dbReference>
<dbReference type="Gene3D" id="1.20.1560.10">
    <property type="entry name" value="ABC transporter type 1, transmembrane domain"/>
    <property type="match status" value="1"/>
</dbReference>
<dbReference type="STRING" id="1797532.A2729_05280"/>
<evidence type="ECO:0000256" key="4">
    <source>
        <dbReference type="ARBA" id="ARBA00022692"/>
    </source>
</evidence>
<dbReference type="InterPro" id="IPR036640">
    <property type="entry name" value="ABC1_TM_sf"/>
</dbReference>
<evidence type="ECO:0000259" key="10">
    <source>
        <dbReference type="PROSITE" id="PS50893"/>
    </source>
</evidence>
<dbReference type="PANTHER" id="PTHR43394:SF1">
    <property type="entry name" value="ATP-BINDING CASSETTE SUB-FAMILY B MEMBER 10, MITOCHONDRIAL"/>
    <property type="match status" value="1"/>
</dbReference>
<sequence length="586" mass="65237">MKLLLSSYVKHYKGLLATALVLATINQFFSLLDPQIFRLIIDNYATKINQLTQSEFAWGVFVLLVAAIGVALVSRIAKNFQDYFVNVITQRVGTKLYADAISHSFSLPYTVFEDQRSGELLQKVQKARTDSQALINSAINTAFLFIIGLSFVMVYAFIVHWLIGLVYFLIVPTLGIITFVVSKKIEIAQRKIVRQSADLAGATTETLRNVELVKSLGLEDQETRRLNSVNEIILQLELKKITLIRTLSFIQGTMVNITRSALMFLMLWLIFQNQITLGEFFSLLFYSFAVFSPLYELGNVASQYQEAKASLKVLGDILSQPAAPKPINPQKIDGLKNISFKNVSFNYQETSAHAVKEISLNIKSGQIVAFVGPSGSGKSTLVKLLVGLYQPAQGQLLINNIPSEQVDFDDWRRKIGYVSQETQLFAGTIKENLLFVRPNATNQDCRRVLTAAAVDNIIERSGQGLQTRIGEGGIKLSGGERQRLAIARALLRQPQLIIFDEATSSLDSITEKEITETIKQISQSQTNLTTVLISHRLSTVAHADMIYVLEKGKIIEQGNHEKLLKTGGLYAALWREQSGQSNYVGS</sequence>
<dbReference type="Pfam" id="PF00005">
    <property type="entry name" value="ABC_tran"/>
    <property type="match status" value="1"/>
</dbReference>
<dbReference type="GO" id="GO:0005524">
    <property type="term" value="F:ATP binding"/>
    <property type="evidence" value="ECO:0007669"/>
    <property type="project" value="UniProtKB-KW"/>
</dbReference>
<evidence type="ECO:0000313" key="12">
    <source>
        <dbReference type="EMBL" id="OGY43864.1"/>
    </source>
</evidence>
<dbReference type="InterPro" id="IPR039421">
    <property type="entry name" value="Type_1_exporter"/>
</dbReference>
<feature type="transmembrane region" description="Helical" evidence="9">
    <location>
        <begin position="56"/>
        <end position="74"/>
    </location>
</feature>
<feature type="domain" description="ABC transporter" evidence="10">
    <location>
        <begin position="338"/>
        <end position="576"/>
    </location>
</feature>
<dbReference type="InterPro" id="IPR017871">
    <property type="entry name" value="ABC_transporter-like_CS"/>
</dbReference>
<dbReference type="GO" id="GO:0005886">
    <property type="term" value="C:plasma membrane"/>
    <property type="evidence" value="ECO:0007669"/>
    <property type="project" value="UniProtKB-SubCell"/>
</dbReference>
<keyword evidence="4 9" id="KW-0812">Transmembrane</keyword>
<dbReference type="Pfam" id="PF00664">
    <property type="entry name" value="ABC_membrane"/>
    <property type="match status" value="1"/>
</dbReference>
<protein>
    <submittedName>
        <fullName evidence="12">ABC transporter ATP-binding protein</fullName>
    </submittedName>
</protein>
<evidence type="ECO:0000256" key="7">
    <source>
        <dbReference type="ARBA" id="ARBA00022989"/>
    </source>
</evidence>
<dbReference type="SUPFAM" id="SSF90123">
    <property type="entry name" value="ABC transporter transmembrane region"/>
    <property type="match status" value="1"/>
</dbReference>
<feature type="transmembrane region" description="Helical" evidence="9">
    <location>
        <begin position="249"/>
        <end position="271"/>
    </location>
</feature>
<dbReference type="InterPro" id="IPR027417">
    <property type="entry name" value="P-loop_NTPase"/>
</dbReference>
<comment type="caution">
    <text evidence="12">The sequence shown here is derived from an EMBL/GenBank/DDBJ whole genome shotgun (WGS) entry which is preliminary data.</text>
</comment>
<evidence type="ECO:0000256" key="9">
    <source>
        <dbReference type="SAM" id="Phobius"/>
    </source>
</evidence>
<dbReference type="GO" id="GO:0016887">
    <property type="term" value="F:ATP hydrolysis activity"/>
    <property type="evidence" value="ECO:0007669"/>
    <property type="project" value="InterPro"/>
</dbReference>
<organism evidence="12 13">
    <name type="scientific">Candidatus Buchananbacteria bacterium RIFCSPHIGHO2_01_FULL_39_14</name>
    <dbReference type="NCBI Taxonomy" id="1797532"/>
    <lineage>
        <taxon>Bacteria</taxon>
        <taxon>Candidatus Buchananiibacteriota</taxon>
    </lineage>
</organism>
<dbReference type="InterPro" id="IPR011527">
    <property type="entry name" value="ABC1_TM_dom"/>
</dbReference>
<evidence type="ECO:0000313" key="13">
    <source>
        <dbReference type="Proteomes" id="UP000178930"/>
    </source>
</evidence>
<feature type="domain" description="ABC transmembrane type-1" evidence="11">
    <location>
        <begin position="17"/>
        <end position="306"/>
    </location>
</feature>
<keyword evidence="6 12" id="KW-0067">ATP-binding</keyword>